<accession>A0ACB5SUE5</accession>
<name>A0ACB5SUE5_AMBMO</name>
<organism evidence="1 2">
    <name type="scientific">Ambrosiozyma monospora</name>
    <name type="common">Yeast</name>
    <name type="synonym">Endomycopsis monosporus</name>
    <dbReference type="NCBI Taxonomy" id="43982"/>
    <lineage>
        <taxon>Eukaryota</taxon>
        <taxon>Fungi</taxon>
        <taxon>Dikarya</taxon>
        <taxon>Ascomycota</taxon>
        <taxon>Saccharomycotina</taxon>
        <taxon>Pichiomycetes</taxon>
        <taxon>Pichiales</taxon>
        <taxon>Pichiaceae</taxon>
        <taxon>Ambrosiozyma</taxon>
    </lineage>
</organism>
<comment type="caution">
    <text evidence="1">The sequence shown here is derived from an EMBL/GenBank/DDBJ whole genome shotgun (WGS) entry which is preliminary data.</text>
</comment>
<dbReference type="EMBL" id="BSXS01000640">
    <property type="protein sequence ID" value="GME73281.1"/>
    <property type="molecule type" value="Genomic_DNA"/>
</dbReference>
<protein>
    <submittedName>
        <fullName evidence="1">Unnamed protein product</fullName>
    </submittedName>
</protein>
<proteinExistence type="predicted"/>
<evidence type="ECO:0000313" key="1">
    <source>
        <dbReference type="EMBL" id="GME73281.1"/>
    </source>
</evidence>
<dbReference type="Proteomes" id="UP001165064">
    <property type="component" value="Unassembled WGS sequence"/>
</dbReference>
<reference evidence="1" key="1">
    <citation type="submission" date="2023-04" db="EMBL/GenBank/DDBJ databases">
        <title>Ambrosiozyma monospora NBRC 10751.</title>
        <authorList>
            <person name="Ichikawa N."/>
            <person name="Sato H."/>
            <person name="Tonouchi N."/>
        </authorList>
    </citation>
    <scope>NUCLEOTIDE SEQUENCE</scope>
    <source>
        <strain evidence="1">NBRC 10751</strain>
    </source>
</reference>
<evidence type="ECO:0000313" key="2">
    <source>
        <dbReference type="Proteomes" id="UP001165064"/>
    </source>
</evidence>
<sequence length="704" mass="80691">MKVDKSTLQSLHHCQSGVWCLESGTERGNEGTGTGTAHWPISSGYTDTITESKTSTYSICSHSIAIITMSGSVYGNPFFAAPEEDPWATPQQKSQTGTGSASTSNLMGMGSSGILPDHNWSTYNSANINEQFSGLNILGNSEYQSNDDYSSSTKQLSESPNILGNEPLGSQVPNILGSDPLGAQVPKSPIHEEHRHSIEEEQVGYSDEEEDEEEDDNVRPAETSIWSDEMVAGFNPLSYHNSDDKILVRVKEIPEKEGLVFKHINYLISHNLKFPSEYYSDNNKQTNGETKIIRRYSDFAWLLEVLLKKYPFRLIPELPPKKFATSTNDPLFLQKRRRGLQRFLYQLAKHPILSKENMVIMFLTVPNDFSNWKKIANIEIVDEFEGVRVNLPRRFTINLDQTLKGLRDNESDLEREDDEEEEARQQHSSAVQMRNETIINSITQIWNESPVNYKNFEFMENVILLNSSLTRFADTWNKISFLVERMERREEALKFDGQRLSMCIDQFVSVNNTVYGVDNLIENRKRTADEEGQNLSIINNILTTVSKCFSTGKQLKEDEMSVITSEILENFKKFQDYYTSLHFLIERLNAYKAVSEKQVHTLLTRITRANERLFQIKGKSDVKGSEIDKLVTVLTQSVEQLNTLISKIILVKAAFLNEYKLYQKTKYMVSEIFQDWFTERVKYTDLDQNALQRVFNELQDMPLK</sequence>
<keyword evidence="2" id="KW-1185">Reference proteome</keyword>
<gene>
    <name evidence="1" type="ORF">Amon02_000133500</name>
</gene>